<organism evidence="2">
    <name type="scientific">Picea glauca</name>
    <name type="common">White spruce</name>
    <name type="synonym">Pinus glauca</name>
    <dbReference type="NCBI Taxonomy" id="3330"/>
    <lineage>
        <taxon>Eukaryota</taxon>
        <taxon>Viridiplantae</taxon>
        <taxon>Streptophyta</taxon>
        <taxon>Embryophyta</taxon>
        <taxon>Tracheophyta</taxon>
        <taxon>Spermatophyta</taxon>
        <taxon>Pinopsida</taxon>
        <taxon>Pinidae</taxon>
        <taxon>Conifers I</taxon>
        <taxon>Pinales</taxon>
        <taxon>Pinaceae</taxon>
        <taxon>Picea</taxon>
    </lineage>
</organism>
<feature type="transmembrane region" description="Helical" evidence="1">
    <location>
        <begin position="7"/>
        <end position="24"/>
    </location>
</feature>
<name>A0A101LWS5_PICGL</name>
<feature type="transmembrane region" description="Helical" evidence="1">
    <location>
        <begin position="30"/>
        <end position="49"/>
    </location>
</feature>
<keyword evidence="1" id="KW-0472">Membrane</keyword>
<evidence type="ECO:0000256" key="1">
    <source>
        <dbReference type="SAM" id="Phobius"/>
    </source>
</evidence>
<proteinExistence type="predicted"/>
<dbReference type="EMBL" id="LKAM01000010">
    <property type="protein sequence ID" value="KUM46757.1"/>
    <property type="molecule type" value="Genomic_DNA"/>
</dbReference>
<keyword evidence="1" id="KW-1133">Transmembrane helix</keyword>
<comment type="caution">
    <text evidence="2">The sequence shown here is derived from an EMBL/GenBank/DDBJ whole genome shotgun (WGS) entry which is preliminary data.</text>
</comment>
<keyword evidence="2" id="KW-0496">Mitochondrion</keyword>
<dbReference type="AlphaFoldDB" id="A0A101LWS5"/>
<reference evidence="2" key="1">
    <citation type="journal article" date="2015" name="Genome Biol. Evol.">
        <title>Organellar Genomes of White Spruce (Picea glauca): Assembly and Annotation.</title>
        <authorList>
            <person name="Jackman S.D."/>
            <person name="Warren R.L."/>
            <person name="Gibb E.A."/>
            <person name="Vandervalk B.P."/>
            <person name="Mohamadi H."/>
            <person name="Chu J."/>
            <person name="Raymond A."/>
            <person name="Pleasance S."/>
            <person name="Coope R."/>
            <person name="Wildung M.R."/>
            <person name="Ritland C.E."/>
            <person name="Bousquet J."/>
            <person name="Jones S.J."/>
            <person name="Bohlmann J."/>
            <person name="Birol I."/>
        </authorList>
    </citation>
    <scope>NUCLEOTIDE SEQUENCE [LARGE SCALE GENOMIC DNA]</scope>
    <source>
        <tissue evidence="2">Flushing bud</tissue>
    </source>
</reference>
<keyword evidence="1" id="KW-0812">Transmembrane</keyword>
<sequence>MMGGQNILLFNFPFHALLYLRVTYYPSTFLFTNLLLQAGMLKGVPLFLLSRGQASRYNLLI</sequence>
<gene>
    <name evidence="2" type="ORF">ABT39_MTgene1439</name>
</gene>
<geneLocation type="mitochondrion" evidence="2"/>
<evidence type="ECO:0000313" key="2">
    <source>
        <dbReference type="EMBL" id="KUM46757.1"/>
    </source>
</evidence>
<accession>A0A101LWS5</accession>
<protein>
    <submittedName>
        <fullName evidence="2">Uncharacterized protein</fullName>
    </submittedName>
</protein>